<reference evidence="1" key="1">
    <citation type="journal article" date="2007" name="PLoS Biol.">
        <title>Rate of evolution in brain-expressed genes in humans and other primates.</title>
        <authorList>
            <person name="Wang H.-Y."/>
            <person name="Chien H.-C."/>
            <person name="Osada N."/>
            <person name="Hashimoto K."/>
            <person name="Sugano S."/>
            <person name="Gojobori T."/>
            <person name="Chou C.-K."/>
            <person name="Tsai S.-F."/>
            <person name="Wu C.-I."/>
            <person name="Shen C.-K.J."/>
        </authorList>
    </citation>
    <scope>NUCLEOTIDE SEQUENCE</scope>
</reference>
<sequence length="46" mass="5281">MLPAPNQQNSSRVEELISLFSNSSESNPQIFEKKGLLCLLFSLRWK</sequence>
<evidence type="ECO:0000313" key="1">
    <source>
        <dbReference type="EMBL" id="BAE90255.1"/>
    </source>
</evidence>
<organism evidence="1">
    <name type="scientific">Macaca fascicularis</name>
    <name type="common">Crab-eating macaque</name>
    <name type="synonym">Cynomolgus monkey</name>
    <dbReference type="NCBI Taxonomy" id="9541"/>
    <lineage>
        <taxon>Eukaryota</taxon>
        <taxon>Metazoa</taxon>
        <taxon>Chordata</taxon>
        <taxon>Craniata</taxon>
        <taxon>Vertebrata</taxon>
        <taxon>Euteleostomi</taxon>
        <taxon>Mammalia</taxon>
        <taxon>Eutheria</taxon>
        <taxon>Euarchontoglires</taxon>
        <taxon>Primates</taxon>
        <taxon>Haplorrhini</taxon>
        <taxon>Catarrhini</taxon>
        <taxon>Cercopithecidae</taxon>
        <taxon>Cercopithecinae</taxon>
        <taxon>Macaca</taxon>
    </lineage>
</organism>
<name>I7GNK2_MACFA</name>
<protein>
    <submittedName>
        <fullName evidence="1">Macaca fascicularis brain cDNA clone: QflA-21477, similar to human hypothetical protein FLJ37306 (FLJ37306), mRNA, RefSeq: NM_182765.1</fullName>
    </submittedName>
</protein>
<accession>I7GNK2</accession>
<dbReference type="EMBL" id="AB173193">
    <property type="protein sequence ID" value="BAE90255.1"/>
    <property type="molecule type" value="mRNA"/>
</dbReference>
<dbReference type="AlphaFoldDB" id="I7GNK2"/>
<proteinExistence type="evidence at transcript level"/>